<evidence type="ECO:0000313" key="8">
    <source>
        <dbReference type="Proteomes" id="UP000195871"/>
    </source>
</evidence>
<dbReference type="InterPro" id="IPR039852">
    <property type="entry name" value="CAND1/CAND2"/>
</dbReference>
<dbReference type="PANTHER" id="PTHR12696">
    <property type="entry name" value="TIP120"/>
    <property type="match status" value="1"/>
</dbReference>
<accession>A0A1Z8JHC2</accession>
<dbReference type="KEGG" id="pkz:C5L36_0B01230"/>
<name>A0A1Z8JHC2_PICKU</name>
<dbReference type="EMBL" id="NHMM01000010">
    <property type="protein sequence ID" value="OUT19974.1"/>
    <property type="molecule type" value="Genomic_DNA"/>
</dbReference>
<reference evidence="6 9" key="2">
    <citation type="submission" date="2018-06" db="EMBL/GenBank/DDBJ databases">
        <title>Population genomics shows no distinction between pathogenic Candida krusei and environmental Pichia kudriavzevii: One species, four names.</title>
        <authorList>
            <person name="Douglass A.P."/>
            <person name="Offei B."/>
            <person name="Braun-Galleani S."/>
            <person name="Coughlan A.Y."/>
            <person name="Martos A."/>
            <person name="Ortiz-Merino R.A."/>
            <person name="Byrne K.P."/>
            <person name="Wolfe K.H."/>
        </authorList>
    </citation>
    <scope>NUCLEOTIDE SEQUENCE [LARGE SCALE GENOMIC DNA]</scope>
    <source>
        <strain evidence="6 9">CBS573</strain>
    </source>
</reference>
<proteinExistence type="inferred from homology"/>
<dbReference type="GO" id="GO:0010265">
    <property type="term" value="P:SCF complex assembly"/>
    <property type="evidence" value="ECO:0007669"/>
    <property type="project" value="InterPro"/>
</dbReference>
<dbReference type="GeneID" id="40382622"/>
<dbReference type="OrthoDB" id="6260732at2759"/>
<evidence type="ECO:0000256" key="2">
    <source>
        <dbReference type="ARBA" id="ARBA00022737"/>
    </source>
</evidence>
<dbReference type="EMBL" id="CP028774">
    <property type="protein sequence ID" value="AWU74857.1"/>
    <property type="molecule type" value="Genomic_DNA"/>
</dbReference>
<dbReference type="Pfam" id="PF08623">
    <property type="entry name" value="TIP120"/>
    <property type="match status" value="1"/>
</dbReference>
<keyword evidence="2" id="KW-0677">Repeat</keyword>
<evidence type="ECO:0000313" key="6">
    <source>
        <dbReference type="EMBL" id="AWU74857.1"/>
    </source>
</evidence>
<protein>
    <recommendedName>
        <fullName evidence="5">TATA-binding protein interacting (TIP20) domain-containing protein</fullName>
    </recommendedName>
</protein>
<dbReference type="AlphaFoldDB" id="A0A1Z8JHC2"/>
<feature type="region of interest" description="Disordered" evidence="4">
    <location>
        <begin position="323"/>
        <end position="361"/>
    </location>
</feature>
<dbReference type="Proteomes" id="UP000249293">
    <property type="component" value="Chromosome 2"/>
</dbReference>
<evidence type="ECO:0000313" key="7">
    <source>
        <dbReference type="EMBL" id="OUT19974.1"/>
    </source>
</evidence>
<comment type="similarity">
    <text evidence="1">Belongs to the CAND family.</text>
</comment>
<dbReference type="InterPro" id="IPR013932">
    <property type="entry name" value="TATA-bd_TIP120"/>
</dbReference>
<keyword evidence="9" id="KW-1185">Reference proteome</keyword>
<feature type="compositionally biased region" description="Acidic residues" evidence="4">
    <location>
        <begin position="342"/>
        <end position="361"/>
    </location>
</feature>
<evidence type="ECO:0000313" key="9">
    <source>
        <dbReference type="Proteomes" id="UP000249293"/>
    </source>
</evidence>
<dbReference type="Gene3D" id="1.25.10.10">
    <property type="entry name" value="Leucine-rich Repeat Variant"/>
    <property type="match status" value="1"/>
</dbReference>
<evidence type="ECO:0000259" key="5">
    <source>
        <dbReference type="Pfam" id="PF08623"/>
    </source>
</evidence>
<gene>
    <name evidence="6" type="ORF">C5L36_0B01230</name>
    <name evidence="7" type="ORF">CAS74_005096</name>
</gene>
<feature type="domain" description="TATA-binding protein interacting (TIP20)" evidence="5">
    <location>
        <begin position="1062"/>
        <end position="1244"/>
    </location>
</feature>
<dbReference type="SUPFAM" id="SSF48371">
    <property type="entry name" value="ARM repeat"/>
    <property type="match status" value="1"/>
</dbReference>
<dbReference type="InterPro" id="IPR016024">
    <property type="entry name" value="ARM-type_fold"/>
</dbReference>
<evidence type="ECO:0000256" key="3">
    <source>
        <dbReference type="ARBA" id="ARBA00022786"/>
    </source>
</evidence>
<dbReference type="VEuPathDB" id="FungiDB:C5L36_0B01230"/>
<dbReference type="RefSeq" id="XP_029320334.1">
    <property type="nucleotide sequence ID" value="XM_029464475.1"/>
</dbReference>
<evidence type="ECO:0000256" key="1">
    <source>
        <dbReference type="ARBA" id="ARBA00007657"/>
    </source>
</evidence>
<dbReference type="InterPro" id="IPR011989">
    <property type="entry name" value="ARM-like"/>
</dbReference>
<organism evidence="7 8">
    <name type="scientific">Pichia kudriavzevii</name>
    <name type="common">Yeast</name>
    <name type="synonym">Issatchenkia orientalis</name>
    <dbReference type="NCBI Taxonomy" id="4909"/>
    <lineage>
        <taxon>Eukaryota</taxon>
        <taxon>Fungi</taxon>
        <taxon>Dikarya</taxon>
        <taxon>Ascomycota</taxon>
        <taxon>Saccharomycotina</taxon>
        <taxon>Pichiomycetes</taxon>
        <taxon>Pichiales</taxon>
        <taxon>Pichiaceae</taxon>
        <taxon>Pichia</taxon>
    </lineage>
</organism>
<evidence type="ECO:0000256" key="4">
    <source>
        <dbReference type="SAM" id="MobiDB-lite"/>
    </source>
</evidence>
<dbReference type="Proteomes" id="UP000195871">
    <property type="component" value="Unassembled WGS sequence"/>
</dbReference>
<reference evidence="7 8" key="1">
    <citation type="submission" date="2017-05" db="EMBL/GenBank/DDBJ databases">
        <title>The Genome Sequence of Candida krusei Ckrusei653.</title>
        <authorList>
            <person name="Cuomo C."/>
            <person name="Forche A."/>
            <person name="Young S."/>
            <person name="Abouelleil A."/>
            <person name="Cao P."/>
            <person name="Chapman S."/>
            <person name="Cusick C."/>
            <person name="Shea T."/>
            <person name="Nusbaum C."/>
            <person name="Birren B."/>
        </authorList>
    </citation>
    <scope>NUCLEOTIDE SEQUENCE [LARGE SCALE GENOMIC DNA]</scope>
    <source>
        <strain evidence="7 8">Ckrusei653</strain>
    </source>
</reference>
<dbReference type="STRING" id="4909.A0A1Z8JHC2"/>
<sequence>MASRKCINDLLVMTKDTDPDLRFMALNDLEKEMSNTINHIASYEVDEYARILLTRLNDEFPEVRTQSLKCFESLPYRLKVDILPVVRTLINKKPKKVSITSTIYTMALHNILENLPLIEEVHVGIINIVLPEIFSDREKFKLEIDYIEILTDLIEYSGKYFNQTQIFQTLGFLTEVIFTADAIISKKSISAYGSLSKNIESIEIIENFLKNITQLTNSYKNFYEGQSKLLSVISVSFASNSLSFEPFALQLWEIISSCLKVNELGDLDQDYENQQEKDNLRVEALTAALSLFKNCKSDNTYFLTGDCLDICEVLIKYDPYGDNSEDDEESNALADDIKDYNDFEDEDGDSYSDYEDDEDADDDNCSWKVRLEALNVLSCVIENFPQRLPLALKKCFNDIMILLDIEKNKNVLLRLCETLSFIFELSSPDGAYYNLLNSKNMAETTNGRRLSDVSMACNDDPYALFVGSAENINEKILKLIRSNEAVVNDKPEAFLKLVSNITRTLGGVGSHYVESYIVALNQSWNSIPYTVQTHYFYSAFLENDKIDSFGDGLPYFVNFLKNCLSNRSNQKMVLEGMSLINEIFETQCLGDGDYNSTIRNNDIVTQLSYLLVGFLLGKLTDRNLSSEMRLQALNSLTSMCLKAQLDKETVKSILNALTETLSTEVLAFNTLNAIKKFCSSGKINFAISPEWIKAILGYILQYFKISELSGTCVKTVSIITSSGFFDEADGKSILLAIGTLFSNKMFTPLNCVDIGITLTNILDKVNITSDMTTFISVLIELSKFDEFDEVLPDLMEKILLQTTDSSLSQAIQSFDDISDIKVSKLLAVLMVTSKNYTSIDNIIQNIQSGNDVYFSLVFLNQVLKSVDLKTELGLFLNGYSSNESNVVNMTMKTVSTIVCKYPDNYLPQFMVFLKGNASTPAFKTLANILDHVHLSHESASHLFKLIIDVQRSSPQLDNTTEYSNAADCLGALAFKYNLLPDLLDVLSATKSSHLTLLITLGDTVKYTFGNTQFLENAELSQLVKYSEMTTNNFIFHSNLLIKEVGAFNLNLILSKKVNIAISLMNKIVPNIVETEIKPNKSFIRVQMIGPYKYKIDDGLNFRKQIFESIYNLFKVLEDNRGLEFLCDIEWRLLFTKYFDCGIKDDQTISSVTLLTTLKIFEHQPEIFVHNFGDVQIFESFLERCRKVLNKKIADNAVKQDIEKQTNLVKSLIRFLKRTERLVESNHLLLSGSQLSAWKALISETKAKFLIYKTEEVD</sequence>
<keyword evidence="3" id="KW-0833">Ubl conjugation pathway</keyword>